<keyword evidence="12" id="KW-1185">Reference proteome</keyword>
<dbReference type="PRINTS" id="PR01005">
    <property type="entry name" value="FLGHOOKAP1"/>
</dbReference>
<dbReference type="Proteomes" id="UP000724672">
    <property type="component" value="Unassembled WGS sequence"/>
</dbReference>
<keyword evidence="6 7" id="KW-0975">Bacterial flagellum</keyword>
<evidence type="ECO:0000256" key="5">
    <source>
        <dbReference type="ARBA" id="ARBA00022525"/>
    </source>
</evidence>
<dbReference type="Pfam" id="PF06429">
    <property type="entry name" value="Flg_bbr_C"/>
    <property type="match status" value="1"/>
</dbReference>
<accession>A0A942Z702</accession>
<evidence type="ECO:0000256" key="7">
    <source>
        <dbReference type="RuleBase" id="RU362065"/>
    </source>
</evidence>
<dbReference type="EMBL" id="WSFT01000028">
    <property type="protein sequence ID" value="MBS4538147.1"/>
    <property type="molecule type" value="Genomic_DNA"/>
</dbReference>
<evidence type="ECO:0000256" key="4">
    <source>
        <dbReference type="ARBA" id="ARBA00016244"/>
    </source>
</evidence>
<evidence type="ECO:0000313" key="11">
    <source>
        <dbReference type="EMBL" id="MBS4538147.1"/>
    </source>
</evidence>
<dbReference type="AlphaFoldDB" id="A0A942Z702"/>
<evidence type="ECO:0000256" key="1">
    <source>
        <dbReference type="ARBA" id="ARBA00004365"/>
    </source>
</evidence>
<dbReference type="InterPro" id="IPR010930">
    <property type="entry name" value="Flg_bb/hook_C_dom"/>
</dbReference>
<evidence type="ECO:0000256" key="2">
    <source>
        <dbReference type="ARBA" id="ARBA00004613"/>
    </source>
</evidence>
<dbReference type="InterPro" id="IPR053927">
    <property type="entry name" value="FlgK_helical"/>
</dbReference>
<dbReference type="SUPFAM" id="SSF64518">
    <property type="entry name" value="Phase 1 flagellin"/>
    <property type="match status" value="1"/>
</dbReference>
<organism evidence="11 12">
    <name type="scientific">Anaeromonas frigoriresistens</name>
    <dbReference type="NCBI Taxonomy" id="2683708"/>
    <lineage>
        <taxon>Bacteria</taxon>
        <taxon>Bacillati</taxon>
        <taxon>Bacillota</taxon>
        <taxon>Tissierellia</taxon>
        <taxon>Tissierellales</taxon>
        <taxon>Thermohalobacteraceae</taxon>
        <taxon>Anaeromonas</taxon>
    </lineage>
</organism>
<keyword evidence="11" id="KW-0966">Cell projection</keyword>
<dbReference type="GO" id="GO:0009424">
    <property type="term" value="C:bacterial-type flagellum hook"/>
    <property type="evidence" value="ECO:0007669"/>
    <property type="project" value="UniProtKB-UniRule"/>
</dbReference>
<dbReference type="InterPro" id="IPR002371">
    <property type="entry name" value="FlgK"/>
</dbReference>
<evidence type="ECO:0000256" key="3">
    <source>
        <dbReference type="ARBA" id="ARBA00009677"/>
    </source>
</evidence>
<keyword evidence="11" id="KW-0282">Flagellum</keyword>
<protein>
    <recommendedName>
        <fullName evidence="4 7">Flagellar hook-associated protein 1</fullName>
        <shortName evidence="7">HAP1</shortName>
    </recommendedName>
</protein>
<sequence length="504" mass="56455">MSGWVGFNTAVSGLLASQKNLYTTNHNIGNSATEGYSRQKNTQESRSPLSIPGVGFLGAGTDITDINRVRDSYLDFKLWGENGPKAGWNIKEETLTEVENIFNEPSENSIRKNLDEFFTALESLSTNPSDYSYRALVQEKAVAVTKYFNTTSEKLYGTQKELNFQVYTKVKQVNDLSSRIRGLNEEIYKIEINGSKANDLRDKRDLLVDDLSEIVNINATEVNGKFKVHIGGMTLVDHTSNNQFKYPPNFKENPHNPKEKLYLVEWENGNPVNLKSGELKGLLETRDENGAGNTYRGVPYYMDRLNDFAEKFVLRMNEIHSKGYTLDGESGVFMFTIDGRPTSDFTDLNSLVGEVTAFNISLSKDILGDLDKIAASDIEVDVTDGDPNNDLLENNNIIKELIAARDNNTFFDDTIPQGTPDDFLKSILSSLAVDGQQAQRMNKNQSVIVDNIKLRRESESGVSIDEEMSNMVKFQHSYNASARMISTIDAIYDVTINRLGLVGR</sequence>
<keyword evidence="5 7" id="KW-0964">Secreted</keyword>
<dbReference type="Pfam" id="PF22638">
    <property type="entry name" value="FlgK_D1"/>
    <property type="match status" value="1"/>
</dbReference>
<feature type="domain" description="Flagellar hook-associated protein FlgK helical" evidence="10">
    <location>
        <begin position="95"/>
        <end position="335"/>
    </location>
</feature>
<evidence type="ECO:0000259" key="9">
    <source>
        <dbReference type="Pfam" id="PF06429"/>
    </source>
</evidence>
<dbReference type="PANTHER" id="PTHR30033">
    <property type="entry name" value="FLAGELLAR HOOK-ASSOCIATED PROTEIN 1"/>
    <property type="match status" value="1"/>
</dbReference>
<dbReference type="NCBIfam" id="TIGR02492">
    <property type="entry name" value="flgK_ends"/>
    <property type="match status" value="1"/>
</dbReference>
<dbReference type="GO" id="GO:0005198">
    <property type="term" value="F:structural molecule activity"/>
    <property type="evidence" value="ECO:0007669"/>
    <property type="project" value="UniProtKB-UniRule"/>
</dbReference>
<dbReference type="PANTHER" id="PTHR30033:SF1">
    <property type="entry name" value="FLAGELLAR HOOK-ASSOCIATED PROTEIN 1"/>
    <property type="match status" value="1"/>
</dbReference>
<proteinExistence type="inferred from homology"/>
<dbReference type="RefSeq" id="WP_203366067.1">
    <property type="nucleotide sequence ID" value="NZ_WSFT01000028.1"/>
</dbReference>
<feature type="domain" description="Flagellar basal-body/hook protein C-terminal" evidence="9">
    <location>
        <begin position="459"/>
        <end position="497"/>
    </location>
</feature>
<comment type="caution">
    <text evidence="11">The sequence shown here is derived from an EMBL/GenBank/DDBJ whole genome shotgun (WGS) entry which is preliminary data.</text>
</comment>
<dbReference type="GO" id="GO:0005576">
    <property type="term" value="C:extracellular region"/>
    <property type="evidence" value="ECO:0007669"/>
    <property type="project" value="UniProtKB-SubCell"/>
</dbReference>
<evidence type="ECO:0000259" key="10">
    <source>
        <dbReference type="Pfam" id="PF22638"/>
    </source>
</evidence>
<comment type="similarity">
    <text evidence="3 7">Belongs to the flagella basal body rod proteins family.</text>
</comment>
<feature type="compositionally biased region" description="Polar residues" evidence="8">
    <location>
        <begin position="29"/>
        <end position="48"/>
    </location>
</feature>
<keyword evidence="11" id="KW-0969">Cilium</keyword>
<evidence type="ECO:0000313" key="12">
    <source>
        <dbReference type="Proteomes" id="UP000724672"/>
    </source>
</evidence>
<name>A0A942Z702_9FIRM</name>
<evidence type="ECO:0000256" key="8">
    <source>
        <dbReference type="SAM" id="MobiDB-lite"/>
    </source>
</evidence>
<dbReference type="GO" id="GO:0044780">
    <property type="term" value="P:bacterial-type flagellum assembly"/>
    <property type="evidence" value="ECO:0007669"/>
    <property type="project" value="InterPro"/>
</dbReference>
<feature type="region of interest" description="Disordered" evidence="8">
    <location>
        <begin position="29"/>
        <end position="49"/>
    </location>
</feature>
<reference evidence="11" key="1">
    <citation type="submission" date="2019-12" db="EMBL/GenBank/DDBJ databases">
        <title>Clostridiaceae gen. nov. sp. nov., isolated from sediment in Xinjiang, China.</title>
        <authorList>
            <person name="Zhang R."/>
        </authorList>
    </citation>
    <scope>NUCLEOTIDE SEQUENCE</scope>
    <source>
        <strain evidence="11">D2Q-11</strain>
    </source>
</reference>
<comment type="subcellular location">
    <subcellularLocation>
        <location evidence="1 7">Bacterial flagellum</location>
    </subcellularLocation>
    <subcellularLocation>
        <location evidence="2 7">Secreted</location>
    </subcellularLocation>
</comment>
<evidence type="ECO:0000256" key="6">
    <source>
        <dbReference type="ARBA" id="ARBA00023143"/>
    </source>
</evidence>
<gene>
    <name evidence="7 11" type="primary">flgK</name>
    <name evidence="11" type="ORF">GOQ27_06715</name>
</gene>